<feature type="transmembrane region" description="Helical" evidence="2">
    <location>
        <begin position="47"/>
        <end position="68"/>
    </location>
</feature>
<feature type="transmembrane region" description="Helical" evidence="2">
    <location>
        <begin position="294"/>
        <end position="314"/>
    </location>
</feature>
<evidence type="ECO:0000313" key="3">
    <source>
        <dbReference type="EMBL" id="GCF15371.1"/>
    </source>
</evidence>
<protein>
    <submittedName>
        <fullName evidence="3">Uncharacterized protein</fullName>
    </submittedName>
</protein>
<keyword evidence="2" id="KW-1133">Transmembrane helix</keyword>
<comment type="caution">
    <text evidence="3">The sequence shown here is derived from an EMBL/GenBank/DDBJ whole genome shotgun (WGS) entry which is preliminary data.</text>
</comment>
<dbReference type="EMBL" id="BIXZ01000007">
    <property type="protein sequence ID" value="GCF15371.1"/>
    <property type="molecule type" value="Genomic_DNA"/>
</dbReference>
<dbReference type="OrthoDB" id="217103at2157"/>
<feature type="transmembrane region" description="Helical" evidence="2">
    <location>
        <begin position="144"/>
        <end position="167"/>
    </location>
</feature>
<dbReference type="RefSeq" id="WP_137684891.1">
    <property type="nucleotide sequence ID" value="NZ_BIXZ01000007.1"/>
</dbReference>
<feature type="transmembrane region" description="Helical" evidence="2">
    <location>
        <begin position="320"/>
        <end position="342"/>
    </location>
</feature>
<dbReference type="Proteomes" id="UP000304382">
    <property type="component" value="Unassembled WGS sequence"/>
</dbReference>
<accession>A0A4C2ELE6</accession>
<feature type="transmembrane region" description="Helical" evidence="2">
    <location>
        <begin position="225"/>
        <end position="248"/>
    </location>
</feature>
<dbReference type="AlphaFoldDB" id="A0A4C2ELE6"/>
<feature type="transmembrane region" description="Helical" evidence="2">
    <location>
        <begin position="260"/>
        <end position="282"/>
    </location>
</feature>
<sequence>MASSTPGDSETESQEKQRTDQGVEKPRVPDNEKWQANAWYEIPAGQAITVFGIFLTLFAVTASIKSLGLITEDVGIPFDVYLYGFFGAMARSLLVFVTDVNPDTDSEAVIKRSWIQVVRLGLRLFGALCLAAGIYLANNALDNALVFTIAPPEAIFSGLAFLAGFYVERAYRILGTVAKRLLSLTDQDNGEAVTQTSDQTSLTLNLLPVSQRPDEPRWYSDTRSLGLFILGLALLSVGIIASLGGNILPLVPSVTEPVPSYVYLYALLGSLGYLFTTLFQEFDRNLLSLVQKGIRIPAALLLAAGFYMFSFLFMTGENAATGLISGLAFLVGLYVNVALVTLDTIASRVFSSFSNN</sequence>
<evidence type="ECO:0000313" key="4">
    <source>
        <dbReference type="Proteomes" id="UP000304382"/>
    </source>
</evidence>
<evidence type="ECO:0000256" key="2">
    <source>
        <dbReference type="SAM" id="Phobius"/>
    </source>
</evidence>
<organism evidence="3 4">
    <name type="scientific">Haloarcula mannanilytica</name>
    <dbReference type="NCBI Taxonomy" id="2509225"/>
    <lineage>
        <taxon>Archaea</taxon>
        <taxon>Methanobacteriati</taxon>
        <taxon>Methanobacteriota</taxon>
        <taxon>Stenosarchaea group</taxon>
        <taxon>Halobacteria</taxon>
        <taxon>Halobacteriales</taxon>
        <taxon>Haloarculaceae</taxon>
        <taxon>Haloarcula</taxon>
    </lineage>
</organism>
<feature type="compositionally biased region" description="Basic and acidic residues" evidence="1">
    <location>
        <begin position="13"/>
        <end position="28"/>
    </location>
</feature>
<proteinExistence type="predicted"/>
<feature type="transmembrane region" description="Helical" evidence="2">
    <location>
        <begin position="80"/>
        <end position="100"/>
    </location>
</feature>
<keyword evidence="2" id="KW-0812">Transmembrane</keyword>
<feature type="region of interest" description="Disordered" evidence="1">
    <location>
        <begin position="1"/>
        <end position="28"/>
    </location>
</feature>
<name>A0A4C2ELE6_9EURY</name>
<evidence type="ECO:0000256" key="1">
    <source>
        <dbReference type="SAM" id="MobiDB-lite"/>
    </source>
</evidence>
<reference evidence="3 4" key="1">
    <citation type="submission" date="2019-02" db="EMBL/GenBank/DDBJ databases">
        <title>Haloarcula mannanilyticum sp. nov., a mannan degrading haloarchaeon isolated from commercial salt.</title>
        <authorList>
            <person name="Enomoto S."/>
            <person name="Shimane Y."/>
            <person name="Kamekura M."/>
            <person name="Ito T."/>
            <person name="Moriya O."/>
            <person name="Ihara K."/>
            <person name="Takahashi-Ando N."/>
            <person name="Fukushima Y."/>
            <person name="Yoshida Y."/>
            <person name="Usama R."/>
            <person name="Takai K."/>
            <person name="Minegishi H."/>
        </authorList>
    </citation>
    <scope>NUCLEOTIDE SEQUENCE [LARGE SCALE GENOMIC DNA]</scope>
    <source>
        <strain evidence="3 4">MD130-1</strain>
    </source>
</reference>
<gene>
    <name evidence="3" type="ORF">Harman_33060</name>
</gene>
<keyword evidence="2" id="KW-0472">Membrane</keyword>
<keyword evidence="4" id="KW-1185">Reference proteome</keyword>
<feature type="transmembrane region" description="Helical" evidence="2">
    <location>
        <begin position="120"/>
        <end position="138"/>
    </location>
</feature>